<dbReference type="InterPro" id="IPR008949">
    <property type="entry name" value="Isoprenoid_synthase_dom_sf"/>
</dbReference>
<dbReference type="Gene3D" id="1.10.600.10">
    <property type="entry name" value="Farnesyl Diphosphate Synthase"/>
    <property type="match status" value="2"/>
</dbReference>
<dbReference type="PANTHER" id="PTHR31480">
    <property type="entry name" value="BIFUNCTIONAL LYCOPENE CYCLASE/PHYTOENE SYNTHASE"/>
    <property type="match status" value="1"/>
</dbReference>
<evidence type="ECO:0000313" key="5">
    <source>
        <dbReference type="EMBL" id="KAK4608148.1"/>
    </source>
</evidence>
<organism evidence="5 6">
    <name type="scientific">Quercus rubra</name>
    <name type="common">Northern red oak</name>
    <name type="synonym">Quercus borealis</name>
    <dbReference type="NCBI Taxonomy" id="3512"/>
    <lineage>
        <taxon>Eukaryota</taxon>
        <taxon>Viridiplantae</taxon>
        <taxon>Streptophyta</taxon>
        <taxon>Embryophyta</taxon>
        <taxon>Tracheophyta</taxon>
        <taxon>Spermatophyta</taxon>
        <taxon>Magnoliopsida</taxon>
        <taxon>eudicotyledons</taxon>
        <taxon>Gunneridae</taxon>
        <taxon>Pentapetalae</taxon>
        <taxon>rosids</taxon>
        <taxon>fabids</taxon>
        <taxon>Fagales</taxon>
        <taxon>Fagaceae</taxon>
        <taxon>Quercus</taxon>
    </lineage>
</organism>
<dbReference type="GO" id="GO:0046905">
    <property type="term" value="F:15-cis-phytoene synthase activity"/>
    <property type="evidence" value="ECO:0007669"/>
    <property type="project" value="UniProtKB-EC"/>
</dbReference>
<reference evidence="5 6" key="1">
    <citation type="journal article" date="2023" name="G3 (Bethesda)">
        <title>A haplotype-resolved chromosome-scale genome for Quercus rubra L. provides insights into the genetics of adaptive traits for red oak species.</title>
        <authorList>
            <person name="Kapoor B."/>
            <person name="Jenkins J."/>
            <person name="Schmutz J."/>
            <person name="Zhebentyayeva T."/>
            <person name="Kuelheim C."/>
            <person name="Coggeshall M."/>
            <person name="Heim C."/>
            <person name="Lasky J.R."/>
            <person name="Leites L."/>
            <person name="Islam-Faridi N."/>
            <person name="Romero-Severson J."/>
            <person name="DeLeo V.L."/>
            <person name="Lucas S.M."/>
            <person name="Lazic D."/>
            <person name="Gailing O."/>
            <person name="Carlson J."/>
            <person name="Staton M."/>
        </authorList>
    </citation>
    <scope>NUCLEOTIDE SEQUENCE [LARGE SCALE GENOMIC DNA]</scope>
    <source>
        <strain evidence="5">Pseudo-F2</strain>
    </source>
</reference>
<dbReference type="EMBL" id="JAXUIC010000001">
    <property type="protein sequence ID" value="KAK4608148.1"/>
    <property type="molecule type" value="Genomic_DNA"/>
</dbReference>
<keyword evidence="6" id="KW-1185">Reference proteome</keyword>
<keyword evidence="4" id="KW-0125">Carotenoid biosynthesis</keyword>
<dbReference type="GO" id="GO:0051996">
    <property type="term" value="F:squalene synthase [NAD(P)H] activity"/>
    <property type="evidence" value="ECO:0007669"/>
    <property type="project" value="InterPro"/>
</dbReference>
<sequence length="309" mass="35645">MCSMFSLAAKPCISVSNGKFPSRKSTVTRAEVTMSPQQKSTSIFPALAMHGIPFADLHVQEIVERQSKNLARKDPSSLCRDICSEYAKTFYLGTLLMTKERQKAIWAIYVWCRRTDELVDGPNAGHMSSAVLNRWEDRLQDIFNGCPNDMLDAALTDTVFKFPLDIKSFRDMIEGMRMDTEKCRYLNFQELYLYCYYVAGSLEHASRGRVYLPQDELAQFGLCDEDVFTGKVTDRWREFMKEQITRARLYFNLAEVWTSLLLYRKILDAIEDNDYDNLTKRAYVGRTKKLLMLPLAYTRSLSAPSLILN</sequence>
<accession>A0AAN7GAF4</accession>
<dbReference type="GO" id="GO:0016117">
    <property type="term" value="P:carotenoid biosynthetic process"/>
    <property type="evidence" value="ECO:0007669"/>
    <property type="project" value="UniProtKB-KW"/>
</dbReference>
<name>A0AAN7GAF4_QUERU</name>
<dbReference type="EC" id="2.5.1.32" evidence="3"/>
<protein>
    <recommendedName>
        <fullName evidence="3">15-cis-phytoene synthase</fullName>
        <ecNumber evidence="3">2.5.1.32</ecNumber>
    </recommendedName>
</protein>
<dbReference type="InterPro" id="IPR033904">
    <property type="entry name" value="Trans_IPPS_HH"/>
</dbReference>
<comment type="catalytic activity">
    <reaction evidence="1">
        <text>2 (2E,6E,10E)-geranylgeranyl diphosphate = 15-cis-phytoene + 2 diphosphate</text>
        <dbReference type="Rhea" id="RHEA:34475"/>
        <dbReference type="ChEBI" id="CHEBI:27787"/>
        <dbReference type="ChEBI" id="CHEBI:33019"/>
        <dbReference type="ChEBI" id="CHEBI:58756"/>
        <dbReference type="EC" id="2.5.1.32"/>
    </reaction>
</comment>
<evidence type="ECO:0000256" key="4">
    <source>
        <dbReference type="ARBA" id="ARBA00022746"/>
    </source>
</evidence>
<evidence type="ECO:0000313" key="6">
    <source>
        <dbReference type="Proteomes" id="UP001324115"/>
    </source>
</evidence>
<dbReference type="Pfam" id="PF00494">
    <property type="entry name" value="SQS_PSY"/>
    <property type="match status" value="2"/>
</dbReference>
<evidence type="ECO:0000256" key="3">
    <source>
        <dbReference type="ARBA" id="ARBA00012396"/>
    </source>
</evidence>
<comment type="similarity">
    <text evidence="2">Belongs to the phytoene/squalene synthase family.</text>
</comment>
<comment type="caution">
    <text evidence="5">The sequence shown here is derived from an EMBL/GenBank/DDBJ whole genome shotgun (WGS) entry which is preliminary data.</text>
</comment>
<dbReference type="SUPFAM" id="SSF48576">
    <property type="entry name" value="Terpenoid synthases"/>
    <property type="match status" value="1"/>
</dbReference>
<gene>
    <name evidence="5" type="ORF">RGQ29_001814</name>
</gene>
<evidence type="ECO:0000256" key="1">
    <source>
        <dbReference type="ARBA" id="ARBA00001805"/>
    </source>
</evidence>
<dbReference type="Proteomes" id="UP001324115">
    <property type="component" value="Unassembled WGS sequence"/>
</dbReference>
<evidence type="ECO:0000256" key="2">
    <source>
        <dbReference type="ARBA" id="ARBA00006251"/>
    </source>
</evidence>
<dbReference type="AlphaFoldDB" id="A0AAN7GAF4"/>
<dbReference type="CDD" id="cd00683">
    <property type="entry name" value="Trans_IPPS_HH"/>
    <property type="match status" value="1"/>
</dbReference>
<proteinExistence type="inferred from homology"/>
<dbReference type="InterPro" id="IPR002060">
    <property type="entry name" value="Squ/phyt_synthse"/>
</dbReference>